<dbReference type="InterPro" id="IPR000644">
    <property type="entry name" value="CBS_dom"/>
</dbReference>
<dbReference type="HOGENOM" id="CLU_024459_0_0_1"/>
<keyword evidence="6 9" id="KW-0963">Cytoplasm</keyword>
<feature type="region of interest" description="Disordered" evidence="11">
    <location>
        <begin position="1"/>
        <end position="113"/>
    </location>
</feature>
<feature type="region of interest" description="Disordered" evidence="11">
    <location>
        <begin position="550"/>
        <end position="578"/>
    </location>
</feature>
<dbReference type="Gene3D" id="3.10.580.10">
    <property type="entry name" value="CBS-domain"/>
    <property type="match status" value="2"/>
</dbReference>
<feature type="compositionally biased region" description="Polar residues" evidence="11">
    <location>
        <begin position="55"/>
        <end position="82"/>
    </location>
</feature>
<dbReference type="Pfam" id="PF00571">
    <property type="entry name" value="CBS"/>
    <property type="match status" value="2"/>
</dbReference>
<evidence type="ECO:0000256" key="5">
    <source>
        <dbReference type="ARBA" id="ARBA00020584"/>
    </source>
</evidence>
<gene>
    <name evidence="13" type="ORF">F503_07694</name>
</gene>
<dbReference type="SMART" id="SM00116">
    <property type="entry name" value="CBS"/>
    <property type="match status" value="2"/>
</dbReference>
<dbReference type="GO" id="GO:0004865">
    <property type="term" value="F:protein serine/threonine phosphatase inhibitor activity"/>
    <property type="evidence" value="ECO:0007669"/>
    <property type="project" value="TreeGrafter"/>
</dbReference>
<dbReference type="CDD" id="cd02205">
    <property type="entry name" value="CBS_pair_SF"/>
    <property type="match status" value="1"/>
</dbReference>
<dbReference type="OrthoDB" id="449052at2759"/>
<comment type="subcellular location">
    <subcellularLocation>
        <location evidence="2 9">Cytoplasm</location>
    </subcellularLocation>
</comment>
<feature type="compositionally biased region" description="Low complexity" evidence="11">
    <location>
        <begin position="8"/>
        <end position="40"/>
    </location>
</feature>
<dbReference type="eggNOG" id="KOG1764">
    <property type="taxonomic scope" value="Eukaryota"/>
</dbReference>
<evidence type="ECO:0000313" key="14">
    <source>
        <dbReference type="Proteomes" id="UP000016923"/>
    </source>
</evidence>
<dbReference type="GO" id="GO:0042149">
    <property type="term" value="P:cellular response to glucose starvation"/>
    <property type="evidence" value="ECO:0007669"/>
    <property type="project" value="UniProtKB-UniRule"/>
</dbReference>
<dbReference type="InterPro" id="IPR046342">
    <property type="entry name" value="CBS_dom_sf"/>
</dbReference>
<dbReference type="GO" id="GO:0030071">
    <property type="term" value="P:regulation of mitotic metaphase/anaphase transition"/>
    <property type="evidence" value="ECO:0007669"/>
    <property type="project" value="InterPro"/>
</dbReference>
<dbReference type="SUPFAM" id="SSF54631">
    <property type="entry name" value="CBS-domain pair"/>
    <property type="match status" value="2"/>
</dbReference>
<reference evidence="13 14" key="1">
    <citation type="journal article" date="2013" name="BMC Genomics">
        <title>The genome and transcriptome of the pine saprophyte Ophiostoma piceae, and a comparison with the bark beetle-associated pine pathogen Grosmannia clavigera.</title>
        <authorList>
            <person name="Haridas S."/>
            <person name="Wang Y."/>
            <person name="Lim L."/>
            <person name="Massoumi Alamouti S."/>
            <person name="Jackman S."/>
            <person name="Docking R."/>
            <person name="Robertson G."/>
            <person name="Birol I."/>
            <person name="Bohlmann J."/>
            <person name="Breuil C."/>
        </authorList>
    </citation>
    <scope>NUCLEOTIDE SEQUENCE [LARGE SCALE GENOMIC DNA]</scope>
    <source>
        <strain evidence="13 14">UAMH 11346</strain>
    </source>
</reference>
<dbReference type="PANTHER" id="PTHR13780:SF36">
    <property type="entry name" value="CBS DOMAIN-CONTAINING PROTEIN"/>
    <property type="match status" value="1"/>
</dbReference>
<comment type="similarity">
    <text evidence="3 9">Belongs to the SDS23 family.</text>
</comment>
<evidence type="ECO:0000256" key="4">
    <source>
        <dbReference type="ARBA" id="ARBA00014106"/>
    </source>
</evidence>
<accession>S3BVE9</accession>
<dbReference type="InterPro" id="IPR050511">
    <property type="entry name" value="AMPK_gamma/SDS23_families"/>
</dbReference>
<evidence type="ECO:0000259" key="12">
    <source>
        <dbReference type="PROSITE" id="PS51371"/>
    </source>
</evidence>
<name>S3BVE9_OPHP1</name>
<evidence type="ECO:0000256" key="7">
    <source>
        <dbReference type="ARBA" id="ARBA00022737"/>
    </source>
</evidence>
<keyword evidence="8 10" id="KW-0129">CBS domain</keyword>
<evidence type="ECO:0000256" key="6">
    <source>
        <dbReference type="ARBA" id="ARBA00022490"/>
    </source>
</evidence>
<evidence type="ECO:0000256" key="8">
    <source>
        <dbReference type="ARBA" id="ARBA00023122"/>
    </source>
</evidence>
<dbReference type="VEuPathDB" id="FungiDB:F503_07694"/>
<keyword evidence="14" id="KW-1185">Reference proteome</keyword>
<dbReference type="GO" id="GO:0005737">
    <property type="term" value="C:cytoplasm"/>
    <property type="evidence" value="ECO:0007669"/>
    <property type="project" value="UniProtKB-SubCell"/>
</dbReference>
<sequence length="578" mass="61051">MASGSPPTNSGIAAGAAGTSSGDSASGPTTSTTGSTAAPGLAPLVLTASPGVAVSPSTSAIQPERSSSQSSLNRKPSITMPSSAPHHRQSFAENLRNPPPSPRSQRQPSFTQQTVQGLINHPPAQRNPNFVGRDWRDIALGELVSADAVRWATLNDSVEDCTKTLLRHNNSTGVVLLRESSSSNQPVATFDYSDLNAYLLVVIGMSKPEPEQVPVFQSIAERAHGRVAIPIRDILPICHKDPLATLSYNDDLTKAIEVFGTGARRILVTNQQGTDIVGVLSQLHLVEFFWNEAVNFPMIDRLYNANLRDLRIGSQQIIAINADSPLADALNLMNSEGLTSVAVVDNGLNVVGNISTRDVQHLTSVSSFPLLQSSCMHFISVILSERGMEEGRDSFPVFYINPHSTLAHTVAKLVATRSHRMWVVDAPSPSPSAPQTPLLSPTNPGSSSSTSRPNHSRSPSASSITLGLNGSGNGERWESTVLTPSAGPAQGSMLTPSGSSPIISPVSVSVPAAAMPGAHLSGRLTGVVSLTDILNLFAVTSGLSASDPAEIRARRRRSSSSSLRPSLDGMRSSMDLRR</sequence>
<evidence type="ECO:0000256" key="10">
    <source>
        <dbReference type="PROSITE-ProRule" id="PRU00703"/>
    </source>
</evidence>
<dbReference type="PIRSF" id="PIRSF018148">
    <property type="entry name" value="UCP018148_CBS_YBR214w"/>
    <property type="match status" value="1"/>
</dbReference>
<feature type="compositionally biased region" description="Low complexity" evidence="11">
    <location>
        <begin position="435"/>
        <end position="460"/>
    </location>
</feature>
<proteinExistence type="inferred from homology"/>
<dbReference type="EMBL" id="KE148168">
    <property type="protein sequence ID" value="EPE03391.1"/>
    <property type="molecule type" value="Genomic_DNA"/>
</dbReference>
<dbReference type="STRING" id="1262450.S3BVE9"/>
<protein>
    <recommendedName>
        <fullName evidence="4">Protein SDS23</fullName>
    </recommendedName>
    <alternativeName>
        <fullName evidence="5">Protein sds23</fullName>
    </alternativeName>
</protein>
<keyword evidence="7" id="KW-0677">Repeat</keyword>
<comment type="function">
    <text evidence="1 9">Involved in DNA replication and cell separation.</text>
</comment>
<evidence type="ECO:0000256" key="1">
    <source>
        <dbReference type="ARBA" id="ARBA00002656"/>
    </source>
</evidence>
<dbReference type="PANTHER" id="PTHR13780">
    <property type="entry name" value="AMP-ACTIVATED PROTEIN KINASE, GAMMA REGULATORY SUBUNIT"/>
    <property type="match status" value="1"/>
</dbReference>
<dbReference type="OMA" id="DWTQISI"/>
<evidence type="ECO:0000256" key="11">
    <source>
        <dbReference type="SAM" id="MobiDB-lite"/>
    </source>
</evidence>
<evidence type="ECO:0000256" key="3">
    <source>
        <dbReference type="ARBA" id="ARBA00006624"/>
    </source>
</evidence>
<feature type="region of interest" description="Disordered" evidence="11">
    <location>
        <begin position="425"/>
        <end position="498"/>
    </location>
</feature>
<organism evidence="13 14">
    <name type="scientific">Ophiostoma piceae (strain UAMH 11346)</name>
    <name type="common">Sap stain fungus</name>
    <dbReference type="NCBI Taxonomy" id="1262450"/>
    <lineage>
        <taxon>Eukaryota</taxon>
        <taxon>Fungi</taxon>
        <taxon>Dikarya</taxon>
        <taxon>Ascomycota</taxon>
        <taxon>Pezizomycotina</taxon>
        <taxon>Sordariomycetes</taxon>
        <taxon>Sordariomycetidae</taxon>
        <taxon>Ophiostomatales</taxon>
        <taxon>Ophiostomataceae</taxon>
        <taxon>Ophiostoma</taxon>
    </lineage>
</organism>
<evidence type="ECO:0000256" key="2">
    <source>
        <dbReference type="ARBA" id="ARBA00004496"/>
    </source>
</evidence>
<dbReference type="PROSITE" id="PS51371">
    <property type="entry name" value="CBS"/>
    <property type="match status" value="1"/>
</dbReference>
<dbReference type="AlphaFoldDB" id="S3BVE9"/>
<evidence type="ECO:0000256" key="9">
    <source>
        <dbReference type="PIRNR" id="PIRNR018148"/>
    </source>
</evidence>
<dbReference type="Proteomes" id="UP000016923">
    <property type="component" value="Unassembled WGS sequence"/>
</dbReference>
<evidence type="ECO:0000313" key="13">
    <source>
        <dbReference type="EMBL" id="EPE03391.1"/>
    </source>
</evidence>
<dbReference type="InterPro" id="IPR016711">
    <property type="entry name" value="Ssd23"/>
</dbReference>
<feature type="domain" description="CBS" evidence="12">
    <location>
        <begin position="313"/>
        <end position="370"/>
    </location>
</feature>